<dbReference type="SMART" id="SM00411">
    <property type="entry name" value="BHL"/>
    <property type="match status" value="1"/>
</dbReference>
<reference evidence="4" key="1">
    <citation type="submission" date="2023-11" db="EMBL/GenBank/DDBJ databases">
        <title>Completed genome sequence of Mycoplasma equirhinis type strain M432/72.</title>
        <authorList>
            <person name="Spergser J."/>
        </authorList>
    </citation>
    <scope>NUCLEOTIDE SEQUENCE [LARGE SCALE GENOMIC DNA]</scope>
    <source>
        <strain evidence="4">M432/72</strain>
    </source>
</reference>
<comment type="similarity">
    <text evidence="3">Belongs to the bacterial histone-like protein family.</text>
</comment>
<dbReference type="Proteomes" id="UP001303601">
    <property type="component" value="Chromosome"/>
</dbReference>
<name>A0ABZ0PBQ5_9BACT</name>
<evidence type="ECO:0000256" key="1">
    <source>
        <dbReference type="ARBA" id="ARBA00023067"/>
    </source>
</evidence>
<proteinExistence type="inferred from homology"/>
<dbReference type="Pfam" id="PF00216">
    <property type="entry name" value="Bac_DNA_binding"/>
    <property type="match status" value="1"/>
</dbReference>
<dbReference type="PANTHER" id="PTHR33175">
    <property type="entry name" value="DNA-BINDING PROTEIN HU"/>
    <property type="match status" value="1"/>
</dbReference>
<dbReference type="EMBL" id="CP137845">
    <property type="protein sequence ID" value="WPB54226.1"/>
    <property type="molecule type" value="Genomic_DNA"/>
</dbReference>
<dbReference type="GO" id="GO:0003677">
    <property type="term" value="F:DNA binding"/>
    <property type="evidence" value="ECO:0007669"/>
    <property type="project" value="UniProtKB-KW"/>
</dbReference>
<dbReference type="SUPFAM" id="SSF47729">
    <property type="entry name" value="IHF-like DNA-binding proteins"/>
    <property type="match status" value="1"/>
</dbReference>
<dbReference type="Gene3D" id="4.10.520.10">
    <property type="entry name" value="IHF-like DNA-binding proteins"/>
    <property type="match status" value="1"/>
</dbReference>
<protein>
    <submittedName>
        <fullName evidence="4">HU family DNA-binding protein</fullName>
    </submittedName>
</protein>
<dbReference type="RefSeq" id="WP_140031626.1">
    <property type="nucleotide sequence ID" value="NZ_AP027305.1"/>
</dbReference>
<dbReference type="PANTHER" id="PTHR33175:SF3">
    <property type="entry name" value="DNA-BINDING PROTEIN HU-BETA"/>
    <property type="match status" value="1"/>
</dbReference>
<evidence type="ECO:0000313" key="5">
    <source>
        <dbReference type="Proteomes" id="UP001303601"/>
    </source>
</evidence>
<accession>A0ABZ0PBQ5</accession>
<keyword evidence="1" id="KW-0226">DNA condensation</keyword>
<dbReference type="GeneID" id="94493552"/>
<dbReference type="InterPro" id="IPR000119">
    <property type="entry name" value="Hist_DNA-bd"/>
</dbReference>
<organism evidence="4 5">
    <name type="scientific">Metamycoplasma equirhinis</name>
    <dbReference type="NCBI Taxonomy" id="92402"/>
    <lineage>
        <taxon>Bacteria</taxon>
        <taxon>Bacillati</taxon>
        <taxon>Mycoplasmatota</taxon>
        <taxon>Mycoplasmoidales</taxon>
        <taxon>Metamycoplasmataceae</taxon>
        <taxon>Metamycoplasma</taxon>
    </lineage>
</organism>
<evidence type="ECO:0000256" key="2">
    <source>
        <dbReference type="ARBA" id="ARBA00023125"/>
    </source>
</evidence>
<keyword evidence="2 4" id="KW-0238">DNA-binding</keyword>
<evidence type="ECO:0000256" key="3">
    <source>
        <dbReference type="RuleBase" id="RU003939"/>
    </source>
</evidence>
<sequence>MNKKELIIKTSEKTGFQQAIIESIFDEIIEIVSDQIAQEKTVSISGLGLFSAKYIPKKTKVHNITKVVLNVEAKLDPRFKFSDTYKKRITAQYENYKKIKKND</sequence>
<keyword evidence="5" id="KW-1185">Reference proteome</keyword>
<gene>
    <name evidence="4" type="ORF">R9B83_01535</name>
</gene>
<evidence type="ECO:0000313" key="4">
    <source>
        <dbReference type="EMBL" id="WPB54226.1"/>
    </source>
</evidence>
<dbReference type="InterPro" id="IPR010992">
    <property type="entry name" value="IHF-like_DNA-bd_dom_sf"/>
</dbReference>